<dbReference type="RefSeq" id="WP_087359502.1">
    <property type="nucleotide sequence ID" value="NZ_NFLJ01000040.1"/>
</dbReference>
<dbReference type="PROSITE" id="PS51186">
    <property type="entry name" value="GNAT"/>
    <property type="match status" value="1"/>
</dbReference>
<organism evidence="2 3">
    <name type="scientific">Massilimicrobiota timonensis</name>
    <dbReference type="NCBI Taxonomy" id="1776392"/>
    <lineage>
        <taxon>Bacteria</taxon>
        <taxon>Bacillati</taxon>
        <taxon>Bacillota</taxon>
        <taxon>Erysipelotrichia</taxon>
        <taxon>Erysipelotrichales</taxon>
        <taxon>Erysipelotrichaceae</taxon>
        <taxon>Massilimicrobiota</taxon>
    </lineage>
</organism>
<dbReference type="Gene3D" id="3.40.630.30">
    <property type="match status" value="1"/>
</dbReference>
<gene>
    <name evidence="2" type="ORF">B5E75_11895</name>
</gene>
<evidence type="ECO:0000313" key="2">
    <source>
        <dbReference type="EMBL" id="OUQ32852.1"/>
    </source>
</evidence>
<sequence>MDFEIVEATKEDAKDILALTKICGKETNYLSYGSEGIGLSLEQEMAFLDNVAHSLKDVFYVVKMKDEIVGMGSYITFSSPRMSHRGEIGLCIRQSAWHLGIGHALMDRLLDFAKNQAKADLVSLEVCHDNRRAISLYQHYGFQKIGTFEGFFKIDDKLIDYDIMLLKLEKSS</sequence>
<feature type="domain" description="N-acetyltransferase" evidence="1">
    <location>
        <begin position="3"/>
        <end position="169"/>
    </location>
</feature>
<dbReference type="EMBL" id="NFLJ01000040">
    <property type="protein sequence ID" value="OUQ32852.1"/>
    <property type="molecule type" value="Genomic_DNA"/>
</dbReference>
<dbReference type="InterPro" id="IPR016181">
    <property type="entry name" value="Acyl_CoA_acyltransferase"/>
</dbReference>
<accession>A0A1Y4SV71</accession>
<dbReference type="GO" id="GO:0016747">
    <property type="term" value="F:acyltransferase activity, transferring groups other than amino-acyl groups"/>
    <property type="evidence" value="ECO:0007669"/>
    <property type="project" value="InterPro"/>
</dbReference>
<reference evidence="2 3" key="1">
    <citation type="journal article" date="2018" name="BMC Genomics">
        <title>Whole genome sequencing and function prediction of 133 gut anaerobes isolated from chicken caecum in pure cultures.</title>
        <authorList>
            <person name="Medvecky M."/>
            <person name="Cejkova D."/>
            <person name="Polansky O."/>
            <person name="Karasova D."/>
            <person name="Kubasova T."/>
            <person name="Cizek A."/>
            <person name="Rychlik I."/>
        </authorList>
    </citation>
    <scope>NUCLEOTIDE SEQUENCE [LARGE SCALE GENOMIC DNA]</scope>
    <source>
        <strain evidence="2 3">An13</strain>
    </source>
</reference>
<keyword evidence="3" id="KW-1185">Reference proteome</keyword>
<protein>
    <recommendedName>
        <fullName evidence="1">N-acetyltransferase domain-containing protein</fullName>
    </recommendedName>
</protein>
<dbReference type="PANTHER" id="PTHR43072">
    <property type="entry name" value="N-ACETYLTRANSFERASE"/>
    <property type="match status" value="1"/>
</dbReference>
<evidence type="ECO:0000259" key="1">
    <source>
        <dbReference type="PROSITE" id="PS51186"/>
    </source>
</evidence>
<dbReference type="OrthoDB" id="948250at2"/>
<dbReference type="PANTHER" id="PTHR43072:SF60">
    <property type="entry name" value="L-2,4-DIAMINOBUTYRIC ACID ACETYLTRANSFERASE"/>
    <property type="match status" value="1"/>
</dbReference>
<dbReference type="Proteomes" id="UP000195305">
    <property type="component" value="Unassembled WGS sequence"/>
</dbReference>
<evidence type="ECO:0000313" key="3">
    <source>
        <dbReference type="Proteomes" id="UP000195305"/>
    </source>
</evidence>
<dbReference type="Pfam" id="PF00583">
    <property type="entry name" value="Acetyltransf_1"/>
    <property type="match status" value="1"/>
</dbReference>
<dbReference type="CDD" id="cd04301">
    <property type="entry name" value="NAT_SF"/>
    <property type="match status" value="1"/>
</dbReference>
<dbReference type="SUPFAM" id="SSF55729">
    <property type="entry name" value="Acyl-CoA N-acyltransferases (Nat)"/>
    <property type="match status" value="1"/>
</dbReference>
<comment type="caution">
    <text evidence="2">The sequence shown here is derived from an EMBL/GenBank/DDBJ whole genome shotgun (WGS) entry which is preliminary data.</text>
</comment>
<name>A0A1Y4SV71_9FIRM</name>
<proteinExistence type="predicted"/>
<dbReference type="InterPro" id="IPR000182">
    <property type="entry name" value="GNAT_dom"/>
</dbReference>
<dbReference type="AlphaFoldDB" id="A0A1Y4SV71"/>